<keyword evidence="3" id="KW-0732">Signal</keyword>
<gene>
    <name evidence="5" type="ORF">CKY28_13500</name>
</gene>
<dbReference type="Pfam" id="PF13462">
    <property type="entry name" value="Thioredoxin_4"/>
    <property type="match status" value="1"/>
</dbReference>
<sequence length="245" mass="25720">MKFRFALASLALVLAGCGEGGAGNSNTQAPPVQAKAAPAGQSWTETVVRTPEGGYRMGNPDAPIKLVEYGARTCPTCGAFSRAAATPLEQQYVASGKVSFEFRDFLVHGAPDLAAALLGQCGGEATFFPILDQMYANQDAYLDRLQQAGPAFQERLNAMAPGQAIAALGEQMGLIDFVQQRGIPESRARACLADTAAQDRLVKLTQEAQAGGTVTGTPTFLLNGEPLQNTVSWQDVEAALKRAGA</sequence>
<keyword evidence="5" id="KW-0413">Isomerase</keyword>
<reference evidence="6" key="1">
    <citation type="submission" date="2017-09" db="EMBL/GenBank/DDBJ databases">
        <authorList>
            <person name="Feng G."/>
            <person name="Zhu H."/>
        </authorList>
    </citation>
    <scope>NUCLEOTIDE SEQUENCE [LARGE SCALE GENOMIC DNA]</scope>
    <source>
        <strain evidence="6">1PNM-20</strain>
    </source>
</reference>
<evidence type="ECO:0000259" key="4">
    <source>
        <dbReference type="Pfam" id="PF13462"/>
    </source>
</evidence>
<protein>
    <submittedName>
        <fullName evidence="5">Protein-disulfide isomerase</fullName>
    </submittedName>
</protein>
<dbReference type="InterPro" id="IPR036249">
    <property type="entry name" value="Thioredoxin-like_sf"/>
</dbReference>
<dbReference type="RefSeq" id="WP_095998885.1">
    <property type="nucleotide sequence ID" value="NZ_NSLI01000004.1"/>
</dbReference>
<dbReference type="InterPro" id="IPR012336">
    <property type="entry name" value="Thioredoxin-like_fold"/>
</dbReference>
<evidence type="ECO:0000313" key="5">
    <source>
        <dbReference type="EMBL" id="PAX07061.1"/>
    </source>
</evidence>
<dbReference type="Gene3D" id="1.10.40.110">
    <property type="match status" value="1"/>
</dbReference>
<feature type="signal peptide" evidence="3">
    <location>
        <begin position="1"/>
        <end position="22"/>
    </location>
</feature>
<organism evidence="5 6">
    <name type="scientific">Sphingomonas lenta</name>
    <dbReference type="NCBI Taxonomy" id="1141887"/>
    <lineage>
        <taxon>Bacteria</taxon>
        <taxon>Pseudomonadati</taxon>
        <taxon>Pseudomonadota</taxon>
        <taxon>Alphaproteobacteria</taxon>
        <taxon>Sphingomonadales</taxon>
        <taxon>Sphingomonadaceae</taxon>
        <taxon>Sphingomonas</taxon>
    </lineage>
</organism>
<dbReference type="PANTHER" id="PTHR13887:SF56">
    <property type="entry name" value="THIOREDOXIN-LIKE REDUCTASE RV2466C"/>
    <property type="match status" value="1"/>
</dbReference>
<dbReference type="Proteomes" id="UP000218151">
    <property type="component" value="Unassembled WGS sequence"/>
</dbReference>
<dbReference type="OrthoDB" id="8478320at2"/>
<comment type="caution">
    <text evidence="5">The sequence shown here is derived from an EMBL/GenBank/DDBJ whole genome shotgun (WGS) entry which is preliminary data.</text>
</comment>
<evidence type="ECO:0000313" key="6">
    <source>
        <dbReference type="Proteomes" id="UP000218151"/>
    </source>
</evidence>
<feature type="chain" id="PRO_5013036687" evidence="3">
    <location>
        <begin position="23"/>
        <end position="245"/>
    </location>
</feature>
<dbReference type="PROSITE" id="PS51257">
    <property type="entry name" value="PROKAR_LIPOPROTEIN"/>
    <property type="match status" value="1"/>
</dbReference>
<feature type="region of interest" description="Disordered" evidence="2">
    <location>
        <begin position="24"/>
        <end position="43"/>
    </location>
</feature>
<accession>A0A2A2SDG8</accession>
<feature type="domain" description="Thioredoxin-like fold" evidence="4">
    <location>
        <begin position="53"/>
        <end position="241"/>
    </location>
</feature>
<dbReference type="GO" id="GO:0016853">
    <property type="term" value="F:isomerase activity"/>
    <property type="evidence" value="ECO:0007669"/>
    <property type="project" value="UniProtKB-KW"/>
</dbReference>
<name>A0A2A2SDG8_9SPHN</name>
<proteinExistence type="inferred from homology"/>
<dbReference type="PANTHER" id="PTHR13887">
    <property type="entry name" value="GLUTATHIONE S-TRANSFERASE KAPPA"/>
    <property type="match status" value="1"/>
</dbReference>
<dbReference type="AlphaFoldDB" id="A0A2A2SDG8"/>
<dbReference type="SUPFAM" id="SSF52833">
    <property type="entry name" value="Thioredoxin-like"/>
    <property type="match status" value="1"/>
</dbReference>
<keyword evidence="6" id="KW-1185">Reference proteome</keyword>
<evidence type="ECO:0000256" key="1">
    <source>
        <dbReference type="ARBA" id="ARBA00005791"/>
    </source>
</evidence>
<feature type="compositionally biased region" description="Low complexity" evidence="2">
    <location>
        <begin position="28"/>
        <end position="41"/>
    </location>
</feature>
<comment type="similarity">
    <text evidence="1">Belongs to the thioredoxin family. DsbA subfamily.</text>
</comment>
<dbReference type="Gene3D" id="3.40.30.10">
    <property type="entry name" value="Glutaredoxin"/>
    <property type="match status" value="1"/>
</dbReference>
<evidence type="ECO:0000256" key="3">
    <source>
        <dbReference type="SAM" id="SignalP"/>
    </source>
</evidence>
<dbReference type="EMBL" id="NSLI01000004">
    <property type="protein sequence ID" value="PAX07061.1"/>
    <property type="molecule type" value="Genomic_DNA"/>
</dbReference>
<evidence type="ECO:0000256" key="2">
    <source>
        <dbReference type="SAM" id="MobiDB-lite"/>
    </source>
</evidence>